<accession>A0A0S1SH26</accession>
<name>A0A0S1SKB9_9BACT</name>
<accession>A0A0S1STA7</accession>
<reference evidence="2 3" key="2">
    <citation type="journal article" date="2016" name="PeerJ">
        <title>Analysis of five complete genome sequences for members of the class Peribacteria in the recently recognized Peregrinibacteria bacterial phylum.</title>
        <authorList>
            <person name="Anantharaman K."/>
            <person name="Brown C.T."/>
            <person name="Burstein D."/>
            <person name="Castelle C.J."/>
            <person name="Probst A.J."/>
            <person name="Thomas B.C."/>
            <person name="Williams K.H."/>
            <person name="Banfield J.F."/>
        </authorList>
    </citation>
    <scope>NUCLEOTIDE SEQUENCE [LARGE SCALE GENOMIC DNA]</scope>
    <source>
        <strain evidence="2">RIFOXYD1_FULL_PER-ii_59_16</strain>
    </source>
</reference>
<dbReference type="KEGG" id="prf:PeribacterA2_0465"/>
<keyword evidence="1" id="KW-1133">Transmembrane helix</keyword>
<organism evidence="2 3">
    <name type="scientific">Candidatus Peribacter riflensis</name>
    <dbReference type="NCBI Taxonomy" id="1735162"/>
    <lineage>
        <taxon>Bacteria</taxon>
        <taxon>Candidatus Peregrinibacteriota</taxon>
        <taxon>Candidatus Peribacteria</taxon>
        <taxon>Candidatus Peribacterales</taxon>
        <taxon>Candidatus Peribacteraceae</taxon>
        <taxon>Candidatus Peribacter</taxon>
    </lineage>
</organism>
<keyword evidence="1" id="KW-0472">Membrane</keyword>
<proteinExistence type="predicted"/>
<sequence length="267" mass="29490">MILNAKVKAAIKGIVLFIISAVLFLLVFDSVINRIIPFIRLRLVEINWIKPKMPEAVLPKPIPDSDIRTLELLQGPYVPSSNPFSIDNYEKIPKIIYLGKFSQVNLDISGKVSSDSPVVVLFNFARETGFIKSSRISKNQIDISDTNRRGGLIAPNQEVMLKINLLGDEIASSGDYFEKTGKPTHIINFINNTGNADSASLIAVPVDLTGTYGGATISSLLLSYKCENNSDCFIYNCNGATYSCMLERFGKPAADQWLKNFQANYAN</sequence>
<dbReference type="AlphaFoldDB" id="A0A0S1SKB9"/>
<reference evidence="3" key="1">
    <citation type="submission" date="2015-10" db="EMBL/GenBank/DDBJ databases">
        <title>Analysis of five complete genome sequences for members of the class Peribacteria in the recently recognized Peregrinibacteria bacterial phylum.</title>
        <authorList>
            <person name="Anantharaman K."/>
            <person name="Brown C.T."/>
            <person name="Burstein D."/>
            <person name="Castelle C.J."/>
            <person name="Probst A.J."/>
            <person name="Thomas B.C."/>
            <person name="Williams K.H."/>
            <person name="Banfield J.F."/>
        </authorList>
    </citation>
    <scope>NUCLEOTIDE SEQUENCE [LARGE SCALE GENOMIC DNA]</scope>
</reference>
<evidence type="ECO:0000313" key="3">
    <source>
        <dbReference type="Proteomes" id="UP000069135"/>
    </source>
</evidence>
<dbReference type="EMBL" id="CP013065">
    <property type="protein sequence ID" value="ALM13156.1"/>
    <property type="molecule type" value="Genomic_DNA"/>
</dbReference>
<accession>A0A0S1SKB9</accession>
<feature type="transmembrane region" description="Helical" evidence="1">
    <location>
        <begin position="9"/>
        <end position="28"/>
    </location>
</feature>
<gene>
    <name evidence="2" type="ORF">PeribacterD1_0465</name>
</gene>
<accession>A0A0S1SPF8</accession>
<evidence type="ECO:0000313" key="2">
    <source>
        <dbReference type="EMBL" id="ALM13156.1"/>
    </source>
</evidence>
<keyword evidence="1" id="KW-0812">Transmembrane</keyword>
<evidence type="ECO:0000256" key="1">
    <source>
        <dbReference type="SAM" id="Phobius"/>
    </source>
</evidence>
<dbReference type="Proteomes" id="UP000069135">
    <property type="component" value="Chromosome"/>
</dbReference>
<protein>
    <submittedName>
        <fullName evidence="2">Uncharacterized protein</fullName>
    </submittedName>
</protein>
<accession>A0A0S1SWX1</accession>